<reference evidence="2 3" key="1">
    <citation type="submission" date="2020-07" db="EMBL/GenBank/DDBJ databases">
        <title>Comparative genomics of pyrophilous fungi reveals a link between fire events and developmental genes.</title>
        <authorList>
            <consortium name="DOE Joint Genome Institute"/>
            <person name="Steindorff A.S."/>
            <person name="Carver A."/>
            <person name="Calhoun S."/>
            <person name="Stillman K."/>
            <person name="Liu H."/>
            <person name="Lipzen A."/>
            <person name="Pangilinan J."/>
            <person name="Labutti K."/>
            <person name="Bruns T.D."/>
            <person name="Grigoriev I.V."/>
        </authorList>
    </citation>
    <scope>NUCLEOTIDE SEQUENCE [LARGE SCALE GENOMIC DNA]</scope>
    <source>
        <strain evidence="2 3">CBS 144469</strain>
    </source>
</reference>
<protein>
    <recommendedName>
        <fullName evidence="4">Transmembrane protein</fullName>
    </recommendedName>
</protein>
<gene>
    <name evidence="2" type="ORF">DFP72DRAFT_1063659</name>
</gene>
<evidence type="ECO:0000313" key="2">
    <source>
        <dbReference type="EMBL" id="KAF6759926.1"/>
    </source>
</evidence>
<keyword evidence="1" id="KW-0812">Transmembrane</keyword>
<evidence type="ECO:0008006" key="4">
    <source>
        <dbReference type="Google" id="ProtNLM"/>
    </source>
</evidence>
<keyword evidence="3" id="KW-1185">Reference proteome</keyword>
<name>A0A8H6I6W7_9AGAR</name>
<evidence type="ECO:0000313" key="3">
    <source>
        <dbReference type="Proteomes" id="UP000521943"/>
    </source>
</evidence>
<feature type="transmembrane region" description="Helical" evidence="1">
    <location>
        <begin position="20"/>
        <end position="47"/>
    </location>
</feature>
<accession>A0A8H6I6W7</accession>
<keyword evidence="1" id="KW-1133">Transmembrane helix</keyword>
<dbReference type="AlphaFoldDB" id="A0A8H6I6W7"/>
<comment type="caution">
    <text evidence="2">The sequence shown here is derived from an EMBL/GenBank/DDBJ whole genome shotgun (WGS) entry which is preliminary data.</text>
</comment>
<proteinExistence type="predicted"/>
<keyword evidence="1" id="KW-0472">Membrane</keyword>
<sequence length="328" mass="35879">MAPGRIPLLEYPITRPFDSPWFSVVAYTVGLITIVILSVVNVALVGYDPVSVFRSDFNSTERYWFDKFTPSFASRSQPGKQCDAHVFNVGDSLITNSSLFDWKVEAVYKPNAGEAGVSYRGSTLEMCDIVGLSVLTDLNTWTVDGEVMMYCGAPDAKKDLAQLSAIAKFGVSALPSLRTDFQRLAKSASEVSRMYTLGQLFELAAVDIGIQFYGAYSASNGTGLATYSLLAKFNTTCVEFPSGSPDQSQTVCDDSHPPIFKIIDATGIMSNRILRPPDVLFNRNPATYELEEPLRAPILNFINLAHAAYTSSACIDHRLLVASIVSTW</sequence>
<dbReference type="Proteomes" id="UP000521943">
    <property type="component" value="Unassembled WGS sequence"/>
</dbReference>
<organism evidence="2 3">
    <name type="scientific">Ephemerocybe angulata</name>
    <dbReference type="NCBI Taxonomy" id="980116"/>
    <lineage>
        <taxon>Eukaryota</taxon>
        <taxon>Fungi</taxon>
        <taxon>Dikarya</taxon>
        <taxon>Basidiomycota</taxon>
        <taxon>Agaricomycotina</taxon>
        <taxon>Agaricomycetes</taxon>
        <taxon>Agaricomycetidae</taxon>
        <taxon>Agaricales</taxon>
        <taxon>Agaricineae</taxon>
        <taxon>Psathyrellaceae</taxon>
        <taxon>Ephemerocybe</taxon>
    </lineage>
</organism>
<evidence type="ECO:0000256" key="1">
    <source>
        <dbReference type="SAM" id="Phobius"/>
    </source>
</evidence>
<dbReference type="OrthoDB" id="2564485at2759"/>
<dbReference type="EMBL" id="JACGCI010000014">
    <property type="protein sequence ID" value="KAF6759926.1"/>
    <property type="molecule type" value="Genomic_DNA"/>
</dbReference>